<dbReference type="Gene3D" id="3.30.230.10">
    <property type="match status" value="1"/>
</dbReference>
<keyword evidence="5 9" id="KW-0547">Nucleotide-binding</keyword>
<organism evidence="12 13">
    <name type="scientific">Mumia zhuanghuii</name>
    <dbReference type="NCBI Taxonomy" id="2585211"/>
    <lineage>
        <taxon>Bacteria</taxon>
        <taxon>Bacillati</taxon>
        <taxon>Actinomycetota</taxon>
        <taxon>Actinomycetes</taxon>
        <taxon>Propionibacteriales</taxon>
        <taxon>Nocardioidaceae</taxon>
        <taxon>Mumia</taxon>
    </lineage>
</organism>
<dbReference type="UniPathway" id="UPA00056">
    <property type="reaction ID" value="UER00094"/>
</dbReference>
<evidence type="ECO:0000259" key="11">
    <source>
        <dbReference type="Pfam" id="PF08544"/>
    </source>
</evidence>
<dbReference type="InterPro" id="IPR036554">
    <property type="entry name" value="GHMP_kinase_C_sf"/>
</dbReference>
<feature type="domain" description="GHMP kinase C-terminal" evidence="11">
    <location>
        <begin position="212"/>
        <end position="281"/>
    </location>
</feature>
<dbReference type="GO" id="GO:0050515">
    <property type="term" value="F:4-(cytidine 5'-diphospho)-2-C-methyl-D-erythritol kinase activity"/>
    <property type="evidence" value="ECO:0007669"/>
    <property type="project" value="UniProtKB-UniRule"/>
</dbReference>
<evidence type="ECO:0000259" key="10">
    <source>
        <dbReference type="Pfam" id="PF00288"/>
    </source>
</evidence>
<comment type="function">
    <text evidence="9">Catalyzes the phosphorylation of the position 2 hydroxy group of 4-diphosphocytidyl-2C-methyl-D-erythritol.</text>
</comment>
<keyword evidence="4 9" id="KW-0808">Transferase</keyword>
<dbReference type="RefSeq" id="WP_149769754.1">
    <property type="nucleotide sequence ID" value="NZ_VDFQ02000003.1"/>
</dbReference>
<dbReference type="InterPro" id="IPR020568">
    <property type="entry name" value="Ribosomal_Su5_D2-typ_SF"/>
</dbReference>
<dbReference type="SUPFAM" id="SSF54211">
    <property type="entry name" value="Ribosomal protein S5 domain 2-like"/>
    <property type="match status" value="1"/>
</dbReference>
<dbReference type="GO" id="GO:0005524">
    <property type="term" value="F:ATP binding"/>
    <property type="evidence" value="ECO:0007669"/>
    <property type="project" value="UniProtKB-UniRule"/>
</dbReference>
<comment type="caution">
    <text evidence="12">The sequence shown here is derived from an EMBL/GenBank/DDBJ whole genome shotgun (WGS) entry which is preliminary data.</text>
</comment>
<dbReference type="InterPro" id="IPR006204">
    <property type="entry name" value="GHMP_kinase_N_dom"/>
</dbReference>
<evidence type="ECO:0000256" key="6">
    <source>
        <dbReference type="ARBA" id="ARBA00022777"/>
    </source>
</evidence>
<dbReference type="InterPro" id="IPR013750">
    <property type="entry name" value="GHMP_kinase_C_dom"/>
</dbReference>
<feature type="domain" description="GHMP kinase N-terminal" evidence="10">
    <location>
        <begin position="75"/>
        <end position="153"/>
    </location>
</feature>
<dbReference type="EC" id="2.7.1.148" evidence="2 9"/>
<dbReference type="Gene3D" id="3.30.70.890">
    <property type="entry name" value="GHMP kinase, C-terminal domain"/>
    <property type="match status" value="1"/>
</dbReference>
<dbReference type="InterPro" id="IPR004424">
    <property type="entry name" value="IspE"/>
</dbReference>
<gene>
    <name evidence="9" type="primary">ispE</name>
    <name evidence="12" type="ORF">FE697_011645</name>
</gene>
<dbReference type="Pfam" id="PF00288">
    <property type="entry name" value="GHMP_kinases_N"/>
    <property type="match status" value="1"/>
</dbReference>
<comment type="catalytic activity">
    <reaction evidence="9">
        <text>4-CDP-2-C-methyl-D-erythritol + ATP = 4-CDP-2-C-methyl-D-erythritol 2-phosphate + ADP + H(+)</text>
        <dbReference type="Rhea" id="RHEA:18437"/>
        <dbReference type="ChEBI" id="CHEBI:15378"/>
        <dbReference type="ChEBI" id="CHEBI:30616"/>
        <dbReference type="ChEBI" id="CHEBI:57823"/>
        <dbReference type="ChEBI" id="CHEBI:57919"/>
        <dbReference type="ChEBI" id="CHEBI:456216"/>
        <dbReference type="EC" id="2.7.1.148"/>
    </reaction>
</comment>
<keyword evidence="6 9" id="KW-0418">Kinase</keyword>
<dbReference type="NCBIfam" id="NF002870">
    <property type="entry name" value="PRK03188.1"/>
    <property type="match status" value="1"/>
</dbReference>
<dbReference type="InterPro" id="IPR014721">
    <property type="entry name" value="Ribsml_uS5_D2-typ_fold_subgr"/>
</dbReference>
<dbReference type="Proteomes" id="UP000307768">
    <property type="component" value="Unassembled WGS sequence"/>
</dbReference>
<evidence type="ECO:0000256" key="8">
    <source>
        <dbReference type="ARBA" id="ARBA00032554"/>
    </source>
</evidence>
<feature type="active site" evidence="9">
    <location>
        <position position="11"/>
    </location>
</feature>
<evidence type="ECO:0000256" key="7">
    <source>
        <dbReference type="ARBA" id="ARBA00022840"/>
    </source>
</evidence>
<dbReference type="EMBL" id="VDFQ02000003">
    <property type="protein sequence ID" value="KAA1422804.1"/>
    <property type="molecule type" value="Genomic_DNA"/>
</dbReference>
<dbReference type="NCBIfam" id="TIGR00154">
    <property type="entry name" value="ispE"/>
    <property type="match status" value="1"/>
</dbReference>
<evidence type="ECO:0000313" key="13">
    <source>
        <dbReference type="Proteomes" id="UP000307768"/>
    </source>
</evidence>
<dbReference type="GO" id="GO:0016114">
    <property type="term" value="P:terpenoid biosynthetic process"/>
    <property type="evidence" value="ECO:0007669"/>
    <property type="project" value="UniProtKB-UniRule"/>
</dbReference>
<evidence type="ECO:0000256" key="1">
    <source>
        <dbReference type="ARBA" id="ARBA00009684"/>
    </source>
</evidence>
<proteinExistence type="inferred from homology"/>
<sequence length="305" mass="31350">MRTTTARVPAKINLCLGVGPRRDDGYHPLATVYQAVDLCDEVRATEVDDDTVTVRTQFAGDGTREQAPVPTGPDNLAVRAALALREAFGVDAGVSLAIRKAIPVMGGMAGGSADAAAALVACDALWGTQAKRRELEEIAATLGSDVPFLLHGGTALGGGRGEEVSPVLARGRFHWVFAIADHGLSTAQVYAEYDVLHADSPPPMPEVPQALLTALAAGDATGLGRALSNDLQAPALGLRPELQRVFEVAEEGDALGALVSGSGPTVMVLAEDASHSEELARLLLATGVCADAVQASGPEAGAHLI</sequence>
<evidence type="ECO:0000256" key="5">
    <source>
        <dbReference type="ARBA" id="ARBA00022741"/>
    </source>
</evidence>
<reference evidence="12 13" key="1">
    <citation type="submission" date="2019-09" db="EMBL/GenBank/DDBJ databases">
        <title>Mumia zhuanghuii sp. nov. isolated from the intestinal contents of plateau pika (Ochotona curzoniae) in the Qinghai-Tibet plateau of China.</title>
        <authorList>
            <person name="Tian Z."/>
        </authorList>
    </citation>
    <scope>NUCLEOTIDE SEQUENCE [LARGE SCALE GENOMIC DNA]</scope>
    <source>
        <strain evidence="13">350</strain>
    </source>
</reference>
<evidence type="ECO:0000256" key="9">
    <source>
        <dbReference type="HAMAP-Rule" id="MF_00061"/>
    </source>
</evidence>
<dbReference type="HAMAP" id="MF_00061">
    <property type="entry name" value="IspE"/>
    <property type="match status" value="1"/>
</dbReference>
<keyword evidence="7 9" id="KW-0067">ATP-binding</keyword>
<evidence type="ECO:0000256" key="4">
    <source>
        <dbReference type="ARBA" id="ARBA00022679"/>
    </source>
</evidence>
<evidence type="ECO:0000313" key="12">
    <source>
        <dbReference type="EMBL" id="KAA1422804.1"/>
    </source>
</evidence>
<dbReference type="SUPFAM" id="SSF55060">
    <property type="entry name" value="GHMP Kinase, C-terminal domain"/>
    <property type="match status" value="1"/>
</dbReference>
<dbReference type="OrthoDB" id="3173073at2"/>
<dbReference type="Pfam" id="PF08544">
    <property type="entry name" value="GHMP_kinases_C"/>
    <property type="match status" value="1"/>
</dbReference>
<evidence type="ECO:0000256" key="3">
    <source>
        <dbReference type="ARBA" id="ARBA00017473"/>
    </source>
</evidence>
<feature type="active site" evidence="9">
    <location>
        <position position="145"/>
    </location>
</feature>
<dbReference type="PANTHER" id="PTHR43527">
    <property type="entry name" value="4-DIPHOSPHOCYTIDYL-2-C-METHYL-D-ERYTHRITOL KINASE, CHLOROPLASTIC"/>
    <property type="match status" value="1"/>
</dbReference>
<comment type="pathway">
    <text evidence="9">Isoprenoid biosynthesis; isopentenyl diphosphate biosynthesis via DXP pathway; isopentenyl diphosphate from 1-deoxy-D-xylulose 5-phosphate: step 3/6.</text>
</comment>
<comment type="similarity">
    <text evidence="1 9">Belongs to the GHMP kinase family. IspE subfamily.</text>
</comment>
<evidence type="ECO:0000256" key="2">
    <source>
        <dbReference type="ARBA" id="ARBA00012052"/>
    </source>
</evidence>
<name>A0A5Q6RXZ8_9ACTN</name>
<feature type="binding site" evidence="9">
    <location>
        <begin position="103"/>
        <end position="113"/>
    </location>
    <ligand>
        <name>ATP</name>
        <dbReference type="ChEBI" id="CHEBI:30616"/>
    </ligand>
</feature>
<protein>
    <recommendedName>
        <fullName evidence="3 9">4-diphosphocytidyl-2-C-methyl-D-erythritol kinase</fullName>
        <shortName evidence="9">CMK</shortName>
        <ecNumber evidence="2 9">2.7.1.148</ecNumber>
    </recommendedName>
    <alternativeName>
        <fullName evidence="8 9">4-(cytidine-5'-diphospho)-2-C-methyl-D-erythritol kinase</fullName>
    </alternativeName>
</protein>
<keyword evidence="9" id="KW-0414">Isoprene biosynthesis</keyword>
<dbReference type="GO" id="GO:0019288">
    <property type="term" value="P:isopentenyl diphosphate biosynthetic process, methylerythritol 4-phosphate pathway"/>
    <property type="evidence" value="ECO:0007669"/>
    <property type="project" value="UniProtKB-UniRule"/>
</dbReference>
<accession>A0A5Q6RXZ8</accession>
<dbReference type="AlphaFoldDB" id="A0A5Q6RXZ8"/>
<dbReference type="PIRSF" id="PIRSF010376">
    <property type="entry name" value="IspE"/>
    <property type="match status" value="1"/>
</dbReference>
<dbReference type="PANTHER" id="PTHR43527:SF2">
    <property type="entry name" value="4-DIPHOSPHOCYTIDYL-2-C-METHYL-D-ERYTHRITOL KINASE, CHLOROPLASTIC"/>
    <property type="match status" value="1"/>
</dbReference>